<dbReference type="EMBL" id="FLYE01000023">
    <property type="protein sequence ID" value="SCA56666.1"/>
    <property type="molecule type" value="Genomic_DNA"/>
</dbReference>
<organism evidence="1 2">
    <name type="scientific">Candidatus Terasakiella magnetica</name>
    <dbReference type="NCBI Taxonomy" id="1867952"/>
    <lineage>
        <taxon>Bacteria</taxon>
        <taxon>Pseudomonadati</taxon>
        <taxon>Pseudomonadota</taxon>
        <taxon>Alphaproteobacteria</taxon>
        <taxon>Rhodospirillales</taxon>
        <taxon>Terasakiellaceae</taxon>
        <taxon>Terasakiella</taxon>
    </lineage>
</organism>
<evidence type="ECO:0000313" key="1">
    <source>
        <dbReference type="EMBL" id="SCA56666.1"/>
    </source>
</evidence>
<name>A0A1C3RHA9_9PROT</name>
<protein>
    <submittedName>
        <fullName evidence="1">Uncharacterized protein</fullName>
    </submittedName>
</protein>
<gene>
    <name evidence="1" type="ORF">MTBPR1_30036</name>
</gene>
<dbReference type="STRING" id="1867952.MTBPR1_30036"/>
<dbReference type="AlphaFoldDB" id="A0A1C3RHA9"/>
<proteinExistence type="predicted"/>
<evidence type="ECO:0000313" key="2">
    <source>
        <dbReference type="Proteomes" id="UP000231658"/>
    </source>
</evidence>
<sequence length="43" mass="5116">MSFTEFPLMARMHTKVCVPFVMVTAVKYYEEKNKKMFSLFSMS</sequence>
<dbReference type="Proteomes" id="UP000231658">
    <property type="component" value="Unassembled WGS sequence"/>
</dbReference>
<reference evidence="1 2" key="1">
    <citation type="submission" date="2016-07" db="EMBL/GenBank/DDBJ databases">
        <authorList>
            <person name="Lefevre C.T."/>
        </authorList>
    </citation>
    <scope>NUCLEOTIDE SEQUENCE [LARGE SCALE GENOMIC DNA]</scope>
    <source>
        <strain evidence="1">PR1</strain>
    </source>
</reference>
<keyword evidence="2" id="KW-1185">Reference proteome</keyword>
<accession>A0A1C3RHA9</accession>